<evidence type="ECO:0000313" key="2">
    <source>
        <dbReference type="Proteomes" id="UP000250321"/>
    </source>
</evidence>
<evidence type="ECO:0000313" key="1">
    <source>
        <dbReference type="EMBL" id="PQQ19653.1"/>
    </source>
</evidence>
<reference evidence="1 2" key="1">
    <citation type="submission" date="2018-02" db="EMBL/GenBank/DDBJ databases">
        <title>Draft genome of wild Prunus yedoensis var. nudiflora.</title>
        <authorList>
            <person name="Baek S."/>
            <person name="Kim J.-H."/>
            <person name="Choi K."/>
            <person name="Kim G.-B."/>
            <person name="Cho A."/>
            <person name="Jang H."/>
            <person name="Shin C.-H."/>
            <person name="Yu H.-J."/>
            <person name="Mun J.-H."/>
        </authorList>
    </citation>
    <scope>NUCLEOTIDE SEQUENCE [LARGE SCALE GENOMIC DNA]</scope>
    <source>
        <strain evidence="2">cv. Jeju island</strain>
        <tissue evidence="1">Leaf</tissue>
    </source>
</reference>
<dbReference type="EMBL" id="PJQY01000060">
    <property type="protein sequence ID" value="PQQ19653.1"/>
    <property type="molecule type" value="Genomic_DNA"/>
</dbReference>
<protein>
    <submittedName>
        <fullName evidence="1">Uncharacterized protein</fullName>
    </submittedName>
</protein>
<organism evidence="1 2">
    <name type="scientific">Prunus yedoensis var. nudiflora</name>
    <dbReference type="NCBI Taxonomy" id="2094558"/>
    <lineage>
        <taxon>Eukaryota</taxon>
        <taxon>Viridiplantae</taxon>
        <taxon>Streptophyta</taxon>
        <taxon>Embryophyta</taxon>
        <taxon>Tracheophyta</taxon>
        <taxon>Spermatophyta</taxon>
        <taxon>Magnoliopsida</taxon>
        <taxon>eudicotyledons</taxon>
        <taxon>Gunneridae</taxon>
        <taxon>Pentapetalae</taxon>
        <taxon>rosids</taxon>
        <taxon>fabids</taxon>
        <taxon>Rosales</taxon>
        <taxon>Rosaceae</taxon>
        <taxon>Amygdaloideae</taxon>
        <taxon>Amygdaleae</taxon>
        <taxon>Prunus</taxon>
    </lineage>
</organism>
<gene>
    <name evidence="1" type="ORF">Pyn_22584</name>
</gene>
<dbReference type="AlphaFoldDB" id="A0A314ZMH4"/>
<comment type="caution">
    <text evidence="1">The sequence shown here is derived from an EMBL/GenBank/DDBJ whole genome shotgun (WGS) entry which is preliminary data.</text>
</comment>
<dbReference type="Proteomes" id="UP000250321">
    <property type="component" value="Unassembled WGS sequence"/>
</dbReference>
<sequence>MAVAVEMGRKRRKTRAMVVAKRSIQRVSPGLDNFHMERYTVMDMVIKMGHSKRGRKCCYCAVRSLAY</sequence>
<keyword evidence="2" id="KW-1185">Reference proteome</keyword>
<name>A0A314ZMH4_PRUYE</name>
<proteinExistence type="predicted"/>
<accession>A0A314ZMH4</accession>